<dbReference type="Pfam" id="PF01575">
    <property type="entry name" value="MaoC_dehydratas"/>
    <property type="match status" value="1"/>
</dbReference>
<name>A0A232EYX7_9HYME</name>
<dbReference type="Gene3D" id="1.25.10.10">
    <property type="entry name" value="Leucine-rich Repeat Variant"/>
    <property type="match status" value="1"/>
</dbReference>
<dbReference type="Gene3D" id="3.10.129.10">
    <property type="entry name" value="Hotdog Thioesterase"/>
    <property type="match status" value="1"/>
</dbReference>
<evidence type="ECO:0000256" key="1">
    <source>
        <dbReference type="SAM" id="MobiDB-lite"/>
    </source>
</evidence>
<dbReference type="OrthoDB" id="7412264at2759"/>
<comment type="caution">
    <text evidence="3">The sequence shown here is derived from an EMBL/GenBank/DDBJ whole genome shotgun (WGS) entry which is preliminary data.</text>
</comment>
<feature type="compositionally biased region" description="Low complexity" evidence="1">
    <location>
        <begin position="179"/>
        <end position="209"/>
    </location>
</feature>
<protein>
    <recommendedName>
        <fullName evidence="2">MaoC-like domain-containing protein</fullName>
    </recommendedName>
</protein>
<feature type="region of interest" description="Disordered" evidence="1">
    <location>
        <begin position="179"/>
        <end position="210"/>
    </location>
</feature>
<dbReference type="SUPFAM" id="SSF48371">
    <property type="entry name" value="ARM repeat"/>
    <property type="match status" value="1"/>
</dbReference>
<dbReference type="GO" id="GO:0018812">
    <property type="term" value="F:3-hydroxyacyl-CoA dehydratase activity"/>
    <property type="evidence" value="ECO:0007669"/>
    <property type="project" value="UniProtKB-ARBA"/>
</dbReference>
<dbReference type="InterPro" id="IPR042462">
    <property type="entry name" value="ARMC7"/>
</dbReference>
<evidence type="ECO:0000313" key="4">
    <source>
        <dbReference type="Proteomes" id="UP000215335"/>
    </source>
</evidence>
<dbReference type="SUPFAM" id="SSF54637">
    <property type="entry name" value="Thioesterase/thiol ester dehydrase-isomerase"/>
    <property type="match status" value="1"/>
</dbReference>
<dbReference type="InterPro" id="IPR016024">
    <property type="entry name" value="ARM-type_fold"/>
</dbReference>
<dbReference type="Proteomes" id="UP000215335">
    <property type="component" value="Unassembled WGS sequence"/>
</dbReference>
<dbReference type="PANTHER" id="PTHR46263:SF1">
    <property type="entry name" value="ARMADILLO REPEAT-CONTAINING PROTEIN 7"/>
    <property type="match status" value="1"/>
</dbReference>
<proteinExistence type="predicted"/>
<dbReference type="AlphaFoldDB" id="A0A232EYX7"/>
<dbReference type="InterPro" id="IPR002539">
    <property type="entry name" value="MaoC-like_dom"/>
</dbReference>
<dbReference type="PANTHER" id="PTHR46263">
    <property type="entry name" value="ARMADILLO REPEAT-CONTAINING PROTEIN 7"/>
    <property type="match status" value="1"/>
</dbReference>
<reference evidence="3 4" key="1">
    <citation type="journal article" date="2017" name="Curr. Biol.">
        <title>The Evolution of Venom by Co-option of Single-Copy Genes.</title>
        <authorList>
            <person name="Martinson E.O."/>
            <person name="Mrinalini"/>
            <person name="Kelkar Y.D."/>
            <person name="Chang C.H."/>
            <person name="Werren J.H."/>
        </authorList>
    </citation>
    <scope>NUCLEOTIDE SEQUENCE [LARGE SCALE GENOMIC DNA]</scope>
    <source>
        <strain evidence="3 4">Alberta</strain>
        <tissue evidence="3">Whole body</tissue>
    </source>
</reference>
<dbReference type="STRING" id="543379.A0A232EYX7"/>
<dbReference type="CDD" id="cd03449">
    <property type="entry name" value="R_hydratase"/>
    <property type="match status" value="1"/>
</dbReference>
<dbReference type="InterPro" id="IPR029069">
    <property type="entry name" value="HotDog_dom_sf"/>
</dbReference>
<evidence type="ECO:0000313" key="3">
    <source>
        <dbReference type="EMBL" id="OXU23543.1"/>
    </source>
</evidence>
<feature type="domain" description="MaoC-like" evidence="2">
    <location>
        <begin position="256"/>
        <end position="336"/>
    </location>
</feature>
<accession>A0A232EYX7</accession>
<sequence>MFSTKEQLIKKTGKHGIGRLSFLEQLVNEYKTTKSRDHKEQVLANLANFAYDPVNYEFLRRLKVLELFMITLDDSNPRLVEFAIGGICNISVEPYSREYILRNHGVRLISNLLSRSEEHIVISALTTLLYLDAKQSKKEIASPTNVKQIQKFANGTNKRLKNLALIFLEEYCGIKATSTSNSATESNKQTSTITSTAATETASKSANETLSADSTIAVNTSASGSKPSAKKYCTKVSSGSPTEALENLKIGNRVSIQRTVTENDVLGFAKLTNDYNPIHINSTRNIVHGAFLNGLLSGILGTKLPGPGTVVVEQIIRYPKPCYVGDTVEISVEITSAMMYSSTFFVLLLISIAHALDDNSITESSSSTTVTTETPVSSSTTEAPVIACTCGVFLSGQFKKGSKEQPKGNAALLHDQSDTFPCSNVGNKMCTNKCLDVIVKHLPNSPSILCGSIDRDCHKERAYLFIKNCKDEWINTNLSAGREYCCKDGLPYKCPLLS</sequence>
<organism evidence="3 4">
    <name type="scientific">Trichomalopsis sarcophagae</name>
    <dbReference type="NCBI Taxonomy" id="543379"/>
    <lineage>
        <taxon>Eukaryota</taxon>
        <taxon>Metazoa</taxon>
        <taxon>Ecdysozoa</taxon>
        <taxon>Arthropoda</taxon>
        <taxon>Hexapoda</taxon>
        <taxon>Insecta</taxon>
        <taxon>Pterygota</taxon>
        <taxon>Neoptera</taxon>
        <taxon>Endopterygota</taxon>
        <taxon>Hymenoptera</taxon>
        <taxon>Apocrita</taxon>
        <taxon>Proctotrupomorpha</taxon>
        <taxon>Chalcidoidea</taxon>
        <taxon>Pteromalidae</taxon>
        <taxon>Pteromalinae</taxon>
        <taxon>Trichomalopsis</taxon>
    </lineage>
</organism>
<gene>
    <name evidence="3" type="ORF">TSAR_005428</name>
</gene>
<dbReference type="EMBL" id="NNAY01001575">
    <property type="protein sequence ID" value="OXU23543.1"/>
    <property type="molecule type" value="Genomic_DNA"/>
</dbReference>
<dbReference type="InterPro" id="IPR011989">
    <property type="entry name" value="ARM-like"/>
</dbReference>
<keyword evidence="4" id="KW-1185">Reference proteome</keyword>
<evidence type="ECO:0000259" key="2">
    <source>
        <dbReference type="Pfam" id="PF01575"/>
    </source>
</evidence>